<feature type="region of interest" description="Disordered" evidence="1">
    <location>
        <begin position="164"/>
        <end position="186"/>
    </location>
</feature>
<proteinExistence type="predicted"/>
<gene>
    <name evidence="2" type="ORF">CK203_022231</name>
</gene>
<organism evidence="2 3">
    <name type="scientific">Vitis vinifera</name>
    <name type="common">Grape</name>
    <dbReference type="NCBI Taxonomy" id="29760"/>
    <lineage>
        <taxon>Eukaryota</taxon>
        <taxon>Viridiplantae</taxon>
        <taxon>Streptophyta</taxon>
        <taxon>Embryophyta</taxon>
        <taxon>Tracheophyta</taxon>
        <taxon>Spermatophyta</taxon>
        <taxon>Magnoliopsida</taxon>
        <taxon>eudicotyledons</taxon>
        <taxon>Gunneridae</taxon>
        <taxon>Pentapetalae</taxon>
        <taxon>rosids</taxon>
        <taxon>Vitales</taxon>
        <taxon>Vitaceae</taxon>
        <taxon>Viteae</taxon>
        <taxon>Vitis</taxon>
    </lineage>
</organism>
<name>A0A438I9E7_VITVI</name>
<reference evidence="2 3" key="1">
    <citation type="journal article" date="2018" name="PLoS Genet.">
        <title>Population sequencing reveals clonal diversity and ancestral inbreeding in the grapevine cultivar Chardonnay.</title>
        <authorList>
            <person name="Roach M.J."/>
            <person name="Johnson D.L."/>
            <person name="Bohlmann J."/>
            <person name="van Vuuren H.J."/>
            <person name="Jones S.J."/>
            <person name="Pretorius I.S."/>
            <person name="Schmidt S.A."/>
            <person name="Borneman A.R."/>
        </authorList>
    </citation>
    <scope>NUCLEOTIDE SEQUENCE [LARGE SCALE GENOMIC DNA]</scope>
    <source>
        <strain evidence="3">cv. Chardonnay</strain>
        <tissue evidence="2">Leaf</tissue>
    </source>
</reference>
<accession>A0A438I9E7</accession>
<evidence type="ECO:0000313" key="2">
    <source>
        <dbReference type="EMBL" id="RVW93279.1"/>
    </source>
</evidence>
<evidence type="ECO:0000256" key="1">
    <source>
        <dbReference type="SAM" id="MobiDB-lite"/>
    </source>
</evidence>
<dbReference type="EMBL" id="QGNW01000130">
    <property type="protein sequence ID" value="RVW93279.1"/>
    <property type="molecule type" value="Genomic_DNA"/>
</dbReference>
<sequence length="256" mass="29306">MHVSASWFVRLKVLQIDELTGLTRLNIDEGALPWLKQLQAYYGTKILGINNLLNLVDSRVLIERDHLLVPIQMPYPNSPIHFPWDCAWIRGRNGTSGLRFYREEGKPGPSFYSGWCWDVYMHVSVPLLRCDFDQASLLIHGQDGYLPVLPFAFSTTFLSGSNTLTRPPDKAHSSRPHGEAHNSRSTWGTYSTRRDYPIIRMVAAIFLAILRMGDLLIQKAVFLKGMQCFRKKQCKATQPKRSKMMDGFYCRIGELP</sequence>
<comment type="caution">
    <text evidence="2">The sequence shown here is derived from an EMBL/GenBank/DDBJ whole genome shotgun (WGS) entry which is preliminary data.</text>
</comment>
<dbReference type="Proteomes" id="UP000288805">
    <property type="component" value="Unassembled WGS sequence"/>
</dbReference>
<evidence type="ECO:0000313" key="3">
    <source>
        <dbReference type="Proteomes" id="UP000288805"/>
    </source>
</evidence>
<protein>
    <submittedName>
        <fullName evidence="2">Uncharacterized protein</fullName>
    </submittedName>
</protein>
<dbReference type="AlphaFoldDB" id="A0A438I9E7"/>
<dbReference type="OrthoDB" id="646178at2759"/>
<feature type="compositionally biased region" description="Basic and acidic residues" evidence="1">
    <location>
        <begin position="167"/>
        <end position="182"/>
    </location>
</feature>